<keyword evidence="4 5" id="KW-0472">Membrane</keyword>
<dbReference type="GO" id="GO:0004252">
    <property type="term" value="F:serine-type endopeptidase activity"/>
    <property type="evidence" value="ECO:0007669"/>
    <property type="project" value="InterPro"/>
</dbReference>
<evidence type="ECO:0000313" key="8">
    <source>
        <dbReference type="Proteomes" id="UP000238823"/>
    </source>
</evidence>
<dbReference type="InterPro" id="IPR050925">
    <property type="entry name" value="Rhomboid_protease_S54"/>
</dbReference>
<dbReference type="Pfam" id="PF01694">
    <property type="entry name" value="Rhomboid"/>
    <property type="match status" value="1"/>
</dbReference>
<evidence type="ECO:0000259" key="6">
    <source>
        <dbReference type="Pfam" id="PF01694"/>
    </source>
</evidence>
<evidence type="ECO:0000256" key="5">
    <source>
        <dbReference type="SAM" id="Phobius"/>
    </source>
</evidence>
<dbReference type="InterPro" id="IPR035952">
    <property type="entry name" value="Rhomboid-like_sf"/>
</dbReference>
<dbReference type="PANTHER" id="PTHR43731:SF9">
    <property type="entry name" value="SLR1461 PROTEIN"/>
    <property type="match status" value="1"/>
</dbReference>
<keyword evidence="2 5" id="KW-0812">Transmembrane</keyword>
<proteinExistence type="predicted"/>
<evidence type="ECO:0000256" key="3">
    <source>
        <dbReference type="ARBA" id="ARBA00022989"/>
    </source>
</evidence>
<organism evidence="7 8">
    <name type="scientific">Enhygromyxa salina</name>
    <dbReference type="NCBI Taxonomy" id="215803"/>
    <lineage>
        <taxon>Bacteria</taxon>
        <taxon>Pseudomonadati</taxon>
        <taxon>Myxococcota</taxon>
        <taxon>Polyangia</taxon>
        <taxon>Nannocystales</taxon>
        <taxon>Nannocystaceae</taxon>
        <taxon>Enhygromyxa</taxon>
    </lineage>
</organism>
<comment type="caution">
    <text evidence="7">The sequence shown here is derived from an EMBL/GenBank/DDBJ whole genome shotgun (WGS) entry which is preliminary data.</text>
</comment>
<evidence type="ECO:0000256" key="2">
    <source>
        <dbReference type="ARBA" id="ARBA00022692"/>
    </source>
</evidence>
<comment type="subcellular location">
    <subcellularLocation>
        <location evidence="1">Membrane</location>
        <topology evidence="1">Multi-pass membrane protein</topology>
    </subcellularLocation>
</comment>
<name>A0A2S9Y660_9BACT</name>
<keyword evidence="3 5" id="KW-1133">Transmembrane helix</keyword>
<dbReference type="InterPro" id="IPR022764">
    <property type="entry name" value="Peptidase_S54_rhomboid_dom"/>
</dbReference>
<dbReference type="SUPFAM" id="SSF144091">
    <property type="entry name" value="Rhomboid-like"/>
    <property type="match status" value="1"/>
</dbReference>
<feature type="transmembrane region" description="Helical" evidence="5">
    <location>
        <begin position="111"/>
        <end position="129"/>
    </location>
</feature>
<sequence>MQHLRSRPNPRPASLSSSLAQPVTPTVLDELKFVCKLMAGTLAALWGLEIVDTLVFHGLLDLFGIHPRSTFGLIGILASPLLHGDFYHLLSNTVGLLIFGTLVLLWGRKEFALVTASSVLIGGLGVWLIGETGTVHIGASGVIFGYFGYVLTRGWYERKLLSIIISVVIAFMFGSMLSGAIPGLAGCGISWEGHLFGLLGGVLVARRLRQSPATQGQ</sequence>
<dbReference type="EMBL" id="PVNL01000118">
    <property type="protein sequence ID" value="PRQ00599.1"/>
    <property type="molecule type" value="Genomic_DNA"/>
</dbReference>
<dbReference type="Proteomes" id="UP000238823">
    <property type="component" value="Unassembled WGS sequence"/>
</dbReference>
<feature type="transmembrane region" description="Helical" evidence="5">
    <location>
        <begin position="159"/>
        <end position="177"/>
    </location>
</feature>
<feature type="transmembrane region" description="Helical" evidence="5">
    <location>
        <begin position="86"/>
        <end position="106"/>
    </location>
</feature>
<evidence type="ECO:0000256" key="1">
    <source>
        <dbReference type="ARBA" id="ARBA00004141"/>
    </source>
</evidence>
<accession>A0A2S9Y660</accession>
<dbReference type="Gene3D" id="1.20.1540.10">
    <property type="entry name" value="Rhomboid-like"/>
    <property type="match status" value="1"/>
</dbReference>
<protein>
    <submittedName>
        <fullName evidence="7">Rhomboid family protein</fullName>
    </submittedName>
</protein>
<dbReference type="AlphaFoldDB" id="A0A2S9Y660"/>
<dbReference type="GO" id="GO:0016020">
    <property type="term" value="C:membrane"/>
    <property type="evidence" value="ECO:0007669"/>
    <property type="project" value="UniProtKB-SubCell"/>
</dbReference>
<evidence type="ECO:0000313" key="7">
    <source>
        <dbReference type="EMBL" id="PRQ00599.1"/>
    </source>
</evidence>
<dbReference type="PANTHER" id="PTHR43731">
    <property type="entry name" value="RHOMBOID PROTEASE"/>
    <property type="match status" value="1"/>
</dbReference>
<evidence type="ECO:0000256" key="4">
    <source>
        <dbReference type="ARBA" id="ARBA00023136"/>
    </source>
</evidence>
<gene>
    <name evidence="7" type="ORF">ENSA7_60940</name>
</gene>
<feature type="domain" description="Peptidase S54 rhomboid" evidence="6">
    <location>
        <begin position="74"/>
        <end position="208"/>
    </location>
</feature>
<feature type="transmembrane region" description="Helical" evidence="5">
    <location>
        <begin position="42"/>
        <end position="66"/>
    </location>
</feature>
<feature type="transmembrane region" description="Helical" evidence="5">
    <location>
        <begin position="135"/>
        <end position="152"/>
    </location>
</feature>
<reference evidence="7 8" key="1">
    <citation type="submission" date="2018-03" db="EMBL/GenBank/DDBJ databases">
        <title>Draft Genome Sequences of the Obligatory Marine Myxobacteria Enhygromyxa salina SWB007.</title>
        <authorList>
            <person name="Poehlein A."/>
            <person name="Moghaddam J.A."/>
            <person name="Harms H."/>
            <person name="Alanjari M."/>
            <person name="Koenig G.M."/>
            <person name="Daniel R."/>
            <person name="Schaeberle T.F."/>
        </authorList>
    </citation>
    <scope>NUCLEOTIDE SEQUENCE [LARGE SCALE GENOMIC DNA]</scope>
    <source>
        <strain evidence="7 8">SWB007</strain>
    </source>
</reference>